<dbReference type="Proteomes" id="UP000284242">
    <property type="component" value="Unassembled WGS sequence"/>
</dbReference>
<evidence type="ECO:0000313" key="4">
    <source>
        <dbReference type="EMBL" id="RGS69175.1"/>
    </source>
</evidence>
<dbReference type="InterPro" id="IPR001867">
    <property type="entry name" value="OmpR/PhoB-type_DNA-bd"/>
</dbReference>
<dbReference type="InterPro" id="IPR016032">
    <property type="entry name" value="Sig_transdc_resp-reg_C-effctor"/>
</dbReference>
<dbReference type="GO" id="GO:0000160">
    <property type="term" value="P:phosphorelay signal transduction system"/>
    <property type="evidence" value="ECO:0007669"/>
    <property type="project" value="InterPro"/>
</dbReference>
<dbReference type="CDD" id="cd00383">
    <property type="entry name" value="trans_reg_C"/>
    <property type="match status" value="1"/>
</dbReference>
<dbReference type="SUPFAM" id="SSF46894">
    <property type="entry name" value="C-terminal effector domain of the bipartite response regulators"/>
    <property type="match status" value="1"/>
</dbReference>
<proteinExistence type="predicted"/>
<name>A0A412KL75_9FIRM</name>
<dbReference type="SMART" id="SM00862">
    <property type="entry name" value="Trans_reg_C"/>
    <property type="match status" value="1"/>
</dbReference>
<dbReference type="PROSITE" id="PS51755">
    <property type="entry name" value="OMPR_PHOB"/>
    <property type="match status" value="1"/>
</dbReference>
<feature type="domain" description="OmpR/PhoB-type" evidence="3">
    <location>
        <begin position="1"/>
        <end position="99"/>
    </location>
</feature>
<sequence>MGEESEFRIYPDYRKIYRGKTEIILSKAEYELFILLSGRPGVIFTKEKIFEILYNEEVPESIDNIIYCLVSSMRKKIEPEIKKCQYIKTVRGVGYKFEGKKIDVFP</sequence>
<dbReference type="AlphaFoldDB" id="A0A412KL75"/>
<accession>A0A412KL75</accession>
<feature type="DNA-binding region" description="OmpR/PhoB-type" evidence="2">
    <location>
        <begin position="1"/>
        <end position="99"/>
    </location>
</feature>
<dbReference type="InterPro" id="IPR036388">
    <property type="entry name" value="WH-like_DNA-bd_sf"/>
</dbReference>
<dbReference type="GO" id="GO:0003677">
    <property type="term" value="F:DNA binding"/>
    <property type="evidence" value="ECO:0007669"/>
    <property type="project" value="UniProtKB-UniRule"/>
</dbReference>
<evidence type="ECO:0000256" key="2">
    <source>
        <dbReference type="PROSITE-ProRule" id="PRU01091"/>
    </source>
</evidence>
<organism evidence="4 5">
    <name type="scientific">Blautia obeum</name>
    <dbReference type="NCBI Taxonomy" id="40520"/>
    <lineage>
        <taxon>Bacteria</taxon>
        <taxon>Bacillati</taxon>
        <taxon>Bacillota</taxon>
        <taxon>Clostridia</taxon>
        <taxon>Lachnospirales</taxon>
        <taxon>Lachnospiraceae</taxon>
        <taxon>Blautia</taxon>
    </lineage>
</organism>
<gene>
    <name evidence="4" type="ORF">DWX77_15520</name>
</gene>
<evidence type="ECO:0000313" key="5">
    <source>
        <dbReference type="Proteomes" id="UP000284242"/>
    </source>
</evidence>
<dbReference type="Pfam" id="PF00486">
    <property type="entry name" value="Trans_reg_C"/>
    <property type="match status" value="1"/>
</dbReference>
<dbReference type="GO" id="GO:0006355">
    <property type="term" value="P:regulation of DNA-templated transcription"/>
    <property type="evidence" value="ECO:0007669"/>
    <property type="project" value="InterPro"/>
</dbReference>
<reference evidence="4 5" key="1">
    <citation type="submission" date="2018-08" db="EMBL/GenBank/DDBJ databases">
        <title>A genome reference for cultivated species of the human gut microbiota.</title>
        <authorList>
            <person name="Zou Y."/>
            <person name="Xue W."/>
            <person name="Luo G."/>
        </authorList>
    </citation>
    <scope>NUCLEOTIDE SEQUENCE [LARGE SCALE GENOMIC DNA]</scope>
    <source>
        <strain evidence="4 5">AF21-24</strain>
    </source>
</reference>
<dbReference type="EMBL" id="QRVV01000089">
    <property type="protein sequence ID" value="RGS69175.1"/>
    <property type="molecule type" value="Genomic_DNA"/>
</dbReference>
<protein>
    <submittedName>
        <fullName evidence="4">DNA-binding response regulator</fullName>
    </submittedName>
</protein>
<evidence type="ECO:0000256" key="1">
    <source>
        <dbReference type="ARBA" id="ARBA00023125"/>
    </source>
</evidence>
<evidence type="ECO:0000259" key="3">
    <source>
        <dbReference type="PROSITE" id="PS51755"/>
    </source>
</evidence>
<comment type="caution">
    <text evidence="4">The sequence shown here is derived from an EMBL/GenBank/DDBJ whole genome shotgun (WGS) entry which is preliminary data.</text>
</comment>
<keyword evidence="1 2" id="KW-0238">DNA-binding</keyword>
<dbReference type="Gene3D" id="1.10.10.10">
    <property type="entry name" value="Winged helix-like DNA-binding domain superfamily/Winged helix DNA-binding domain"/>
    <property type="match status" value="1"/>
</dbReference>